<organism evidence="2 3">
    <name type="scientific">Comamonas kerstersii</name>
    <dbReference type="NCBI Taxonomy" id="225992"/>
    <lineage>
        <taxon>Bacteria</taxon>
        <taxon>Pseudomonadati</taxon>
        <taxon>Pseudomonadota</taxon>
        <taxon>Betaproteobacteria</taxon>
        <taxon>Burkholderiales</taxon>
        <taxon>Comamonadaceae</taxon>
        <taxon>Comamonas</taxon>
    </lineage>
</organism>
<dbReference type="InterPro" id="IPR025205">
    <property type="entry name" value="PilX/PilW_C"/>
</dbReference>
<proteinExistence type="predicted"/>
<dbReference type="Proteomes" id="UP000242792">
    <property type="component" value="Chromosome"/>
</dbReference>
<gene>
    <name evidence="2" type="ORF">B5M06_01775</name>
</gene>
<evidence type="ECO:0000313" key="2">
    <source>
        <dbReference type="EMBL" id="AQZ99684.1"/>
    </source>
</evidence>
<evidence type="ECO:0000259" key="1">
    <source>
        <dbReference type="Pfam" id="PF13681"/>
    </source>
</evidence>
<protein>
    <recommendedName>
        <fullName evidence="1">PilX/PilW C-terminal domain-containing protein</fullName>
    </recommendedName>
</protein>
<dbReference type="Pfam" id="PF13681">
    <property type="entry name" value="PilX"/>
    <property type="match status" value="1"/>
</dbReference>
<dbReference type="OrthoDB" id="8793903at2"/>
<dbReference type="EMBL" id="CP020121">
    <property type="protein sequence ID" value="AQZ99684.1"/>
    <property type="molecule type" value="Genomic_DNA"/>
</dbReference>
<name>A0A1V0BII1_9BURK</name>
<dbReference type="AlphaFoldDB" id="A0A1V0BII1"/>
<accession>A0A1V0BII1</accession>
<reference evidence="2 3" key="1">
    <citation type="submission" date="2017-03" db="EMBL/GenBank/DDBJ databases">
        <title>Rapid Whole Genome Sequencing of Comamonas kerstersii Causing Continuous ambulatory Peritoneal Dialysis-Associated Peritonitis.</title>
        <authorList>
            <person name="Zheng B."/>
        </authorList>
    </citation>
    <scope>NUCLEOTIDE SEQUENCE [LARGE SCALE GENOMIC DNA]</scope>
    <source>
        <strain evidence="2 3">8943</strain>
    </source>
</reference>
<feature type="domain" description="PilX/PilW C-terminal" evidence="1">
    <location>
        <begin position="101"/>
        <end position="236"/>
    </location>
</feature>
<sequence>MLSMLLALWASRTSIFGEMIVGNDADYQRAFEAAQALLQDAELDIRRENSNGSICISDGSNPYLCRKGIAPYGMPSEEQDVTLLLANLESISSGPQCRHAVCAKRVGKQDFWNNTDKSKGITLAQMENAGVPSDASKPPIGARYGQYTGATIGATSNPILAYRGDDPLRGGWYWIEIMRYDSQTASSSNLIATETGMSSTQYLPLQLDINIVYRITAVAHGIKPNTQVVLQQTYARNRLKD</sequence>
<dbReference type="KEGG" id="cke:B5M06_01775"/>
<evidence type="ECO:0000313" key="3">
    <source>
        <dbReference type="Proteomes" id="UP000242792"/>
    </source>
</evidence>